<dbReference type="Pfam" id="PF02055">
    <property type="entry name" value="Glyco_hydro_30"/>
    <property type="match status" value="1"/>
</dbReference>
<evidence type="ECO:0000256" key="4">
    <source>
        <dbReference type="RuleBase" id="RU361188"/>
    </source>
</evidence>
<dbReference type="InterPro" id="IPR013780">
    <property type="entry name" value="Glyco_hydro_b"/>
</dbReference>
<keyword evidence="3 4" id="KW-0378">Hydrolase</keyword>
<dbReference type="AlphaFoldDB" id="A0A560HBZ2"/>
<accession>A0A560HBZ2</accession>
<dbReference type="GO" id="GO:0006680">
    <property type="term" value="P:glucosylceramide catabolic process"/>
    <property type="evidence" value="ECO:0007669"/>
    <property type="project" value="TreeGrafter"/>
</dbReference>
<dbReference type="RefSeq" id="WP_211101950.1">
    <property type="nucleotide sequence ID" value="NZ_VITR01000004.1"/>
</dbReference>
<reference evidence="8 9" key="1">
    <citation type="submission" date="2019-06" db="EMBL/GenBank/DDBJ databases">
        <title>Genomic Encyclopedia of Type Strains, Phase IV (KMG-V): Genome sequencing to study the core and pangenomes of soil and plant-associated prokaryotes.</title>
        <authorList>
            <person name="Whitman W."/>
        </authorList>
    </citation>
    <scope>NUCLEOTIDE SEQUENCE [LARGE SCALE GENOMIC DNA]</scope>
    <source>
        <strain evidence="8 9">BR 11622</strain>
    </source>
</reference>
<evidence type="ECO:0000313" key="9">
    <source>
        <dbReference type="Proteomes" id="UP000315751"/>
    </source>
</evidence>
<evidence type="ECO:0000256" key="1">
    <source>
        <dbReference type="ARBA" id="ARBA00005382"/>
    </source>
</evidence>
<evidence type="ECO:0000259" key="7">
    <source>
        <dbReference type="Pfam" id="PF17189"/>
    </source>
</evidence>
<protein>
    <submittedName>
        <fullName evidence="8">Glucosylceramidase</fullName>
    </submittedName>
</protein>
<comment type="similarity">
    <text evidence="1 4">Belongs to the glycosyl hydrolase 30 family.</text>
</comment>
<proteinExistence type="inferred from homology"/>
<feature type="domain" description="Glycosyl hydrolase family 30 TIM-barrel" evidence="6">
    <location>
        <begin position="75"/>
        <end position="419"/>
    </location>
</feature>
<evidence type="ECO:0000259" key="6">
    <source>
        <dbReference type="Pfam" id="PF02055"/>
    </source>
</evidence>
<keyword evidence="4" id="KW-0326">Glycosidase</keyword>
<dbReference type="InterPro" id="IPR033452">
    <property type="entry name" value="GH30_C"/>
</dbReference>
<dbReference type="Pfam" id="PF17189">
    <property type="entry name" value="Glyco_hydro_30C"/>
    <property type="match status" value="1"/>
</dbReference>
<dbReference type="GO" id="GO:0004348">
    <property type="term" value="F:glucosylceramidase activity"/>
    <property type="evidence" value="ECO:0007669"/>
    <property type="project" value="InterPro"/>
</dbReference>
<dbReference type="EMBL" id="VITR01000004">
    <property type="protein sequence ID" value="TWB43882.1"/>
    <property type="molecule type" value="Genomic_DNA"/>
</dbReference>
<evidence type="ECO:0000256" key="3">
    <source>
        <dbReference type="ARBA" id="ARBA00022801"/>
    </source>
</evidence>
<gene>
    <name evidence="8" type="ORF">FBZ90_104270</name>
</gene>
<dbReference type="Proteomes" id="UP000315751">
    <property type="component" value="Unassembled WGS sequence"/>
</dbReference>
<evidence type="ECO:0000256" key="5">
    <source>
        <dbReference type="SAM" id="SignalP"/>
    </source>
</evidence>
<sequence length="491" mass="54078">MMNRRELVVAAGAATVVAGSRMALAAGLGGVEWRCTTQTAAWVSLQGAEWTAAGSDPFGRDVEVRLDRPLQTMVGFGGAFSEKGWEALRALPEAQRAAVLDALFAPGEGPGAGLCFTLCRTPMGANDIARGWYSYDEVDGDFALDHFSIANDHETLIPFIREARARQPDLRLWASPWSPPTWMKTNRHYAMTPAWPGQPSNGLKPDQVGKEGQDYFIQDDRYFDAYARYFRRYVEAYAEAGIPIGTVMPQNEFNSAQPFPSCCWTPAGLARFLPHLGREMEKVGVTLYFGTLERANADLLSRVMRDPAAGPLIRGVGVQWAGKGALPVIADRHPDLAIWGSEQECGTGTNDWHYARYGWDLMKRYLLNGASAWQYWNMVMPTGGMSGWGWPQNALVTVDGPTGTVRFNPDFQVLRHLSHPVRPGARLLPAESFTGFENQLAFRNPDGGVVIVVQNEMAAPQVIRAKVGERLLTARLPADSFNTFVIPGRLL</sequence>
<dbReference type="PANTHER" id="PTHR11069">
    <property type="entry name" value="GLUCOSYLCERAMIDASE"/>
    <property type="match status" value="1"/>
</dbReference>
<keyword evidence="2 5" id="KW-0732">Signal</keyword>
<dbReference type="InterPro" id="IPR017853">
    <property type="entry name" value="GH"/>
</dbReference>
<dbReference type="SUPFAM" id="SSF51445">
    <property type="entry name" value="(Trans)glycosidases"/>
    <property type="match status" value="1"/>
</dbReference>
<dbReference type="Gene3D" id="2.60.40.1180">
    <property type="entry name" value="Golgi alpha-mannosidase II"/>
    <property type="match status" value="1"/>
</dbReference>
<feature type="signal peptide" evidence="5">
    <location>
        <begin position="1"/>
        <end position="25"/>
    </location>
</feature>
<dbReference type="Gene3D" id="3.20.20.80">
    <property type="entry name" value="Glycosidases"/>
    <property type="match status" value="1"/>
</dbReference>
<dbReference type="InterPro" id="IPR033453">
    <property type="entry name" value="Glyco_hydro_30_TIM-barrel"/>
</dbReference>
<comment type="caution">
    <text evidence="8">The sequence shown here is derived from an EMBL/GenBank/DDBJ whole genome shotgun (WGS) entry which is preliminary data.</text>
</comment>
<evidence type="ECO:0000313" key="8">
    <source>
        <dbReference type="EMBL" id="TWB43882.1"/>
    </source>
</evidence>
<evidence type="ECO:0000256" key="2">
    <source>
        <dbReference type="ARBA" id="ARBA00022729"/>
    </source>
</evidence>
<dbReference type="PANTHER" id="PTHR11069:SF23">
    <property type="entry name" value="LYSOSOMAL ACID GLUCOSYLCERAMIDASE"/>
    <property type="match status" value="1"/>
</dbReference>
<keyword evidence="9" id="KW-1185">Reference proteome</keyword>
<feature type="chain" id="PRO_5022081627" evidence="5">
    <location>
        <begin position="26"/>
        <end position="491"/>
    </location>
</feature>
<feature type="domain" description="Glycosyl hydrolase family 30 beta sandwich" evidence="7">
    <location>
        <begin position="440"/>
        <end position="484"/>
    </location>
</feature>
<name>A0A560HBZ2_9PROT</name>
<organism evidence="8 9">
    <name type="scientific">Nitrospirillum amazonense</name>
    <dbReference type="NCBI Taxonomy" id="28077"/>
    <lineage>
        <taxon>Bacteria</taxon>
        <taxon>Pseudomonadati</taxon>
        <taxon>Pseudomonadota</taxon>
        <taxon>Alphaproteobacteria</taxon>
        <taxon>Rhodospirillales</taxon>
        <taxon>Azospirillaceae</taxon>
        <taxon>Nitrospirillum</taxon>
    </lineage>
</organism>
<dbReference type="GO" id="GO:0016020">
    <property type="term" value="C:membrane"/>
    <property type="evidence" value="ECO:0007669"/>
    <property type="project" value="GOC"/>
</dbReference>
<dbReference type="InterPro" id="IPR001139">
    <property type="entry name" value="Glyco_hydro_30"/>
</dbReference>